<gene>
    <name evidence="2" type="ORF">H8S84_19650</name>
</gene>
<comment type="caution">
    <text evidence="2">The sequence shown here is derived from an EMBL/GenBank/DDBJ whole genome shotgun (WGS) entry which is preliminary data.</text>
</comment>
<evidence type="ECO:0000313" key="2">
    <source>
        <dbReference type="EMBL" id="MBC5995071.1"/>
    </source>
</evidence>
<dbReference type="Proteomes" id="UP000603640">
    <property type="component" value="Unassembled WGS sequence"/>
</dbReference>
<proteinExistence type="predicted"/>
<evidence type="ECO:0000313" key="3">
    <source>
        <dbReference type="Proteomes" id="UP000603640"/>
    </source>
</evidence>
<dbReference type="Pfam" id="PF00535">
    <property type="entry name" value="Glycos_transf_2"/>
    <property type="match status" value="1"/>
</dbReference>
<feature type="domain" description="Glycosyltransferase 2-like" evidence="1">
    <location>
        <begin position="48"/>
        <end position="169"/>
    </location>
</feature>
<dbReference type="AlphaFoldDB" id="A0A923NBW8"/>
<dbReference type="EMBL" id="JACRVF010000008">
    <property type="protein sequence ID" value="MBC5995071.1"/>
    <property type="molecule type" value="Genomic_DNA"/>
</dbReference>
<reference evidence="2" key="1">
    <citation type="submission" date="2020-08" db="EMBL/GenBank/DDBJ databases">
        <title>Pontibacter sp. SD6 16S ribosomal RNA gene Genome sequencing and assembly.</title>
        <authorList>
            <person name="Kang M."/>
        </authorList>
    </citation>
    <scope>NUCLEOTIDE SEQUENCE</scope>
    <source>
        <strain evidence="2">SD6</strain>
    </source>
</reference>
<dbReference type="SUPFAM" id="SSF53448">
    <property type="entry name" value="Nucleotide-diphospho-sugar transferases"/>
    <property type="match status" value="1"/>
</dbReference>
<dbReference type="InterPro" id="IPR029044">
    <property type="entry name" value="Nucleotide-diphossugar_trans"/>
</dbReference>
<keyword evidence="3" id="KW-1185">Reference proteome</keyword>
<name>A0A923NBW8_9BACT</name>
<evidence type="ECO:0000259" key="1">
    <source>
        <dbReference type="Pfam" id="PF00535"/>
    </source>
</evidence>
<organism evidence="2 3">
    <name type="scientific">Pontibacter cellulosilyticus</name>
    <dbReference type="NCBI Taxonomy" id="1720253"/>
    <lineage>
        <taxon>Bacteria</taxon>
        <taxon>Pseudomonadati</taxon>
        <taxon>Bacteroidota</taxon>
        <taxon>Cytophagia</taxon>
        <taxon>Cytophagales</taxon>
        <taxon>Hymenobacteraceae</taxon>
        <taxon>Pontibacter</taxon>
    </lineage>
</organism>
<protein>
    <submittedName>
        <fullName evidence="2">Glycosyltransferase</fullName>
    </submittedName>
</protein>
<sequence length="263" mass="31313">MANRYKRLLVKLTPIVLFKLFYKSVSYYNLLRSFFFSKYLKDYKDIPIIINNRNRYTFLIKMIKSLKERGYRNIIILDNDSTYPPLLEYYKSSDIKVIRLNQNLGFKALEKIDLYKEVRKGFFVYSDSDVLPHEDCPGDFLKFFLQILKSNPLVQKVGFSLKIDDIPDHFSKKNEVIKWESQFYTRKVGENMFDATIDTTFALHRPYAKISTSGGHLKMIRVGYPYQAYHLPWYNDSKNLSEEEKYYVNSVEIGTHWSKETKK</sequence>
<dbReference type="InterPro" id="IPR001173">
    <property type="entry name" value="Glyco_trans_2-like"/>
</dbReference>
<dbReference type="Gene3D" id="3.90.550.10">
    <property type="entry name" value="Spore Coat Polysaccharide Biosynthesis Protein SpsA, Chain A"/>
    <property type="match status" value="1"/>
</dbReference>
<accession>A0A923NBW8</accession>